<dbReference type="Proteomes" id="UP000007148">
    <property type="component" value="Unassembled WGS sequence"/>
</dbReference>
<evidence type="ECO:0000256" key="1">
    <source>
        <dbReference type="SAM" id="MobiDB-lite"/>
    </source>
</evidence>
<reference evidence="3 4" key="1">
    <citation type="journal article" date="2011" name="PLoS Pathog.">
        <title>Endophytic Life Strategies Decoded by Genome and Transcriptome Analyses of the Mutualistic Root Symbiont Piriformospora indica.</title>
        <authorList>
            <person name="Zuccaro A."/>
            <person name="Lahrmann U."/>
            <person name="Guldener U."/>
            <person name="Langen G."/>
            <person name="Pfiffi S."/>
            <person name="Biedenkopf D."/>
            <person name="Wong P."/>
            <person name="Samans B."/>
            <person name="Grimm C."/>
            <person name="Basiewicz M."/>
            <person name="Murat C."/>
            <person name="Martin F."/>
            <person name="Kogel K.H."/>
        </authorList>
    </citation>
    <scope>NUCLEOTIDE SEQUENCE [LARGE SCALE GENOMIC DNA]</scope>
    <source>
        <strain evidence="3 4">DSM 11827</strain>
    </source>
</reference>
<evidence type="ECO:0000313" key="4">
    <source>
        <dbReference type="Proteomes" id="UP000007148"/>
    </source>
</evidence>
<keyword evidence="2" id="KW-0812">Transmembrane</keyword>
<dbReference type="HOGENOM" id="CLU_1240553_0_0_1"/>
<dbReference type="EMBL" id="CAFZ01000292">
    <property type="protein sequence ID" value="CCA74234.1"/>
    <property type="molecule type" value="Genomic_DNA"/>
</dbReference>
<dbReference type="InParanoid" id="G4TSE1"/>
<evidence type="ECO:0000313" key="3">
    <source>
        <dbReference type="EMBL" id="CCA74234.1"/>
    </source>
</evidence>
<name>G4TSE1_SERID</name>
<comment type="caution">
    <text evidence="3">The sequence shown here is derived from an EMBL/GenBank/DDBJ whole genome shotgun (WGS) entry which is preliminary data.</text>
</comment>
<gene>
    <name evidence="3" type="ORF">PIIN_08187</name>
</gene>
<keyword evidence="2" id="KW-0472">Membrane</keyword>
<feature type="compositionally biased region" description="Low complexity" evidence="1">
    <location>
        <begin position="20"/>
        <end position="72"/>
    </location>
</feature>
<feature type="transmembrane region" description="Helical" evidence="2">
    <location>
        <begin position="88"/>
        <end position="110"/>
    </location>
</feature>
<keyword evidence="4" id="KW-1185">Reference proteome</keyword>
<dbReference type="AlphaFoldDB" id="G4TSE1"/>
<evidence type="ECO:0000256" key="2">
    <source>
        <dbReference type="SAM" id="Phobius"/>
    </source>
</evidence>
<dbReference type="OrthoDB" id="3246538at2759"/>
<feature type="region of interest" description="Disordered" evidence="1">
    <location>
        <begin position="165"/>
        <end position="185"/>
    </location>
</feature>
<proteinExistence type="predicted"/>
<sequence length="223" mass="22685">MPISAIIGPSSTIIVGLANSSTSTPSSTSSSSPTASTSSPVIVDGPAPNLPSSSSPSLTSSPATETTAAASSQATATAQAQGTPAGSIAGLVIGLLLLVGLILFGVRWFFIRKREHKTTPARSRISRLNISGPSNFTHLQSGAAVGMAGTHTTVGAGADRINAQTAPASQVSRSAATTDPNAAAASPYDRIKQKYSFDLNQLETGLSDHMETMKTSRKNAPSY</sequence>
<feature type="region of interest" description="Disordered" evidence="1">
    <location>
        <begin position="18"/>
        <end position="72"/>
    </location>
</feature>
<protein>
    <submittedName>
        <fullName evidence="3">Uncharacterized protein</fullName>
    </submittedName>
</protein>
<keyword evidence="2" id="KW-1133">Transmembrane helix</keyword>
<feature type="compositionally biased region" description="Low complexity" evidence="1">
    <location>
        <begin position="174"/>
        <end position="185"/>
    </location>
</feature>
<organism evidence="3 4">
    <name type="scientific">Serendipita indica (strain DSM 11827)</name>
    <name type="common">Root endophyte fungus</name>
    <name type="synonym">Piriformospora indica</name>
    <dbReference type="NCBI Taxonomy" id="1109443"/>
    <lineage>
        <taxon>Eukaryota</taxon>
        <taxon>Fungi</taxon>
        <taxon>Dikarya</taxon>
        <taxon>Basidiomycota</taxon>
        <taxon>Agaricomycotina</taxon>
        <taxon>Agaricomycetes</taxon>
        <taxon>Sebacinales</taxon>
        <taxon>Serendipitaceae</taxon>
        <taxon>Serendipita</taxon>
    </lineage>
</organism>
<accession>G4TSE1</accession>